<evidence type="ECO:0000256" key="1">
    <source>
        <dbReference type="SAM" id="MobiDB-lite"/>
    </source>
</evidence>
<gene>
    <name evidence="3" type="ORF">WR25_03284</name>
</gene>
<feature type="region of interest" description="Disordered" evidence="1">
    <location>
        <begin position="1"/>
        <end position="27"/>
    </location>
</feature>
<feature type="compositionally biased region" description="Low complexity" evidence="1">
    <location>
        <begin position="12"/>
        <end position="27"/>
    </location>
</feature>
<evidence type="ECO:0000256" key="2">
    <source>
        <dbReference type="SAM" id="Phobius"/>
    </source>
</evidence>
<dbReference type="Proteomes" id="UP000218231">
    <property type="component" value="Unassembled WGS sequence"/>
</dbReference>
<keyword evidence="4" id="KW-1185">Reference proteome</keyword>
<dbReference type="EMBL" id="LIAE01010291">
    <property type="protein sequence ID" value="PAV63913.1"/>
    <property type="molecule type" value="Genomic_DNA"/>
</dbReference>
<feature type="region of interest" description="Disordered" evidence="1">
    <location>
        <begin position="205"/>
        <end position="228"/>
    </location>
</feature>
<feature type="compositionally biased region" description="Basic and acidic residues" evidence="1">
    <location>
        <begin position="217"/>
        <end position="228"/>
    </location>
</feature>
<proteinExistence type="predicted"/>
<comment type="caution">
    <text evidence="3">The sequence shown here is derived from an EMBL/GenBank/DDBJ whole genome shotgun (WGS) entry which is preliminary data.</text>
</comment>
<feature type="transmembrane region" description="Helical" evidence="2">
    <location>
        <begin position="125"/>
        <end position="145"/>
    </location>
</feature>
<organism evidence="3 4">
    <name type="scientific">Diploscapter pachys</name>
    <dbReference type="NCBI Taxonomy" id="2018661"/>
    <lineage>
        <taxon>Eukaryota</taxon>
        <taxon>Metazoa</taxon>
        <taxon>Ecdysozoa</taxon>
        <taxon>Nematoda</taxon>
        <taxon>Chromadorea</taxon>
        <taxon>Rhabditida</taxon>
        <taxon>Rhabditina</taxon>
        <taxon>Rhabditomorpha</taxon>
        <taxon>Rhabditoidea</taxon>
        <taxon>Rhabditidae</taxon>
        <taxon>Diploscapter</taxon>
    </lineage>
</organism>
<evidence type="ECO:0000313" key="4">
    <source>
        <dbReference type="Proteomes" id="UP000218231"/>
    </source>
</evidence>
<accession>A0A2A2JQJ2</accession>
<keyword evidence="2" id="KW-0812">Transmembrane</keyword>
<keyword evidence="2" id="KW-1133">Transmembrane helix</keyword>
<dbReference type="OrthoDB" id="5874134at2759"/>
<dbReference type="AlphaFoldDB" id="A0A2A2JQJ2"/>
<evidence type="ECO:0000313" key="3">
    <source>
        <dbReference type="EMBL" id="PAV63913.1"/>
    </source>
</evidence>
<reference evidence="3 4" key="1">
    <citation type="journal article" date="2017" name="Curr. Biol.">
        <title>Genome architecture and evolution of a unichromosomal asexual nematode.</title>
        <authorList>
            <person name="Fradin H."/>
            <person name="Zegar C."/>
            <person name="Gutwein M."/>
            <person name="Lucas J."/>
            <person name="Kovtun M."/>
            <person name="Corcoran D."/>
            <person name="Baugh L.R."/>
            <person name="Kiontke K."/>
            <person name="Gunsalus K."/>
            <person name="Fitch D.H."/>
            <person name="Piano F."/>
        </authorList>
    </citation>
    <scope>NUCLEOTIDE SEQUENCE [LARGE SCALE GENOMIC DNA]</scope>
    <source>
        <strain evidence="3">PF1309</strain>
    </source>
</reference>
<feature type="compositionally biased region" description="Polar residues" evidence="1">
    <location>
        <begin position="165"/>
        <end position="179"/>
    </location>
</feature>
<feature type="region of interest" description="Disordered" evidence="1">
    <location>
        <begin position="85"/>
        <end position="118"/>
    </location>
</feature>
<protein>
    <submittedName>
        <fullName evidence="3">Uncharacterized protein</fullName>
    </submittedName>
</protein>
<name>A0A2A2JQJ2_9BILA</name>
<feature type="compositionally biased region" description="Low complexity" evidence="1">
    <location>
        <begin position="85"/>
        <end position="115"/>
    </location>
</feature>
<dbReference type="STRING" id="2018661.A0A2A2JQJ2"/>
<feature type="region of interest" description="Disordered" evidence="1">
    <location>
        <begin position="165"/>
        <end position="191"/>
    </location>
</feature>
<keyword evidence="2" id="KW-0472">Membrane</keyword>
<sequence length="228" mass="23900">MGSSNLDKAAKLLSDSSSNSSSIASTISSSINSNSSLLTSTASSLSQALSTTLSSIANSTSVASSTRAAVNSTAAVSVPVTVSPTSSLPSSASSPQPSFSQATQASVSVPSASSPIHDDGTNSSVALISIVLFLVAVALVMKIVYSRRKKAQWINGTARWRMGNSQLSGGVPQTTTNYSPMDRNGLDTPNQDSRIDWERQFFDESEQSVSRNIGKQTEADFRPERKNI</sequence>